<gene>
    <name evidence="3" type="ORF">Poli38472_000732</name>
</gene>
<dbReference type="OrthoDB" id="191037at2759"/>
<dbReference type="InterPro" id="IPR011009">
    <property type="entry name" value="Kinase-like_dom_sf"/>
</dbReference>
<evidence type="ECO:0000256" key="1">
    <source>
        <dbReference type="SAM" id="SignalP"/>
    </source>
</evidence>
<protein>
    <recommendedName>
        <fullName evidence="2">CHK kinase-like domain-containing protein</fullName>
    </recommendedName>
</protein>
<dbReference type="Proteomes" id="UP000794436">
    <property type="component" value="Unassembled WGS sequence"/>
</dbReference>
<dbReference type="SUPFAM" id="SSF56112">
    <property type="entry name" value="Protein kinase-like (PK-like)"/>
    <property type="match status" value="1"/>
</dbReference>
<dbReference type="PANTHER" id="PTHR23020:SF41">
    <property type="entry name" value="AMINOGLYCOSIDE PHOSPHOTRANSFERASE DOMAIN-CONTAINING PROTEIN"/>
    <property type="match status" value="1"/>
</dbReference>
<dbReference type="PANTHER" id="PTHR23020">
    <property type="entry name" value="UNCHARACTERIZED NUCLEAR HORMONE RECEPTOR-RELATED"/>
    <property type="match status" value="1"/>
</dbReference>
<dbReference type="Pfam" id="PF02958">
    <property type="entry name" value="EcKL"/>
    <property type="match status" value="1"/>
</dbReference>
<proteinExistence type="predicted"/>
<keyword evidence="4" id="KW-1185">Reference proteome</keyword>
<dbReference type="SMART" id="SM00587">
    <property type="entry name" value="CHK"/>
    <property type="match status" value="1"/>
</dbReference>
<name>A0A8K1FEM0_PYTOL</name>
<evidence type="ECO:0000313" key="3">
    <source>
        <dbReference type="EMBL" id="TMW60690.1"/>
    </source>
</evidence>
<evidence type="ECO:0000313" key="4">
    <source>
        <dbReference type="Proteomes" id="UP000794436"/>
    </source>
</evidence>
<feature type="signal peptide" evidence="1">
    <location>
        <begin position="1"/>
        <end position="20"/>
    </location>
</feature>
<dbReference type="Gene3D" id="3.90.1200.10">
    <property type="match status" value="1"/>
</dbReference>
<dbReference type="InterPro" id="IPR004119">
    <property type="entry name" value="EcKL"/>
</dbReference>
<organism evidence="3 4">
    <name type="scientific">Pythium oligandrum</name>
    <name type="common">Mycoparasitic fungus</name>
    <dbReference type="NCBI Taxonomy" id="41045"/>
    <lineage>
        <taxon>Eukaryota</taxon>
        <taxon>Sar</taxon>
        <taxon>Stramenopiles</taxon>
        <taxon>Oomycota</taxon>
        <taxon>Peronosporomycetes</taxon>
        <taxon>Pythiales</taxon>
        <taxon>Pythiaceae</taxon>
        <taxon>Pythium</taxon>
    </lineage>
</organism>
<feature type="domain" description="CHK kinase-like" evidence="2">
    <location>
        <begin position="114"/>
        <end position="299"/>
    </location>
</feature>
<accession>A0A8K1FEM0</accession>
<dbReference type="AlphaFoldDB" id="A0A8K1FEM0"/>
<dbReference type="InterPro" id="IPR052961">
    <property type="entry name" value="Oxido-Kinase-like_Enzymes"/>
</dbReference>
<evidence type="ECO:0000259" key="2">
    <source>
        <dbReference type="SMART" id="SM00587"/>
    </source>
</evidence>
<sequence>MTTPTRPAALTLAFLQDIVAQHMGATVEMKGFSWQAMEVGVISEVVNVRVELVDKETNTTMEKDLIAKFLRPEFPFEQMFTVESNFYRRIAAGAPGTSDLPFGVPKALFLSNVLIILERVAPVSTYACVAGCPEDQIERVVTKLAQFHGRFWGADCSDLASSAGIGSELSGEAKKEQFPGCWQSFLDDVPLDKEDRSRVAAVCEILSSQPDVLERIHNAVATGPSTLIHGDFHTANLLFGTAKDAELTWLVDWATCGKGNPMRDLVFFFIVGVYSKHRRTHEAASLEQYAKIIAQEGVTELTLDEWKRHYRQCVLNQFLILVVYDNLSKHLATNAKSEKLRQELHAHFREVNVRACLAVLDQFDEQELSQY</sequence>
<feature type="chain" id="PRO_5035464547" description="CHK kinase-like domain-containing protein" evidence="1">
    <location>
        <begin position="21"/>
        <end position="371"/>
    </location>
</feature>
<reference evidence="3" key="1">
    <citation type="submission" date="2019-03" db="EMBL/GenBank/DDBJ databases">
        <title>Long read genome sequence of the mycoparasitic Pythium oligandrum ATCC 38472 isolated from sugarbeet rhizosphere.</title>
        <authorList>
            <person name="Gaulin E."/>
        </authorList>
    </citation>
    <scope>NUCLEOTIDE SEQUENCE</scope>
    <source>
        <strain evidence="3">ATCC 38472_TT</strain>
    </source>
</reference>
<dbReference type="InterPro" id="IPR015897">
    <property type="entry name" value="CHK_kinase-like"/>
</dbReference>
<dbReference type="EMBL" id="SPLM01000108">
    <property type="protein sequence ID" value="TMW60690.1"/>
    <property type="molecule type" value="Genomic_DNA"/>
</dbReference>
<comment type="caution">
    <text evidence="3">The sequence shown here is derived from an EMBL/GenBank/DDBJ whole genome shotgun (WGS) entry which is preliminary data.</text>
</comment>
<keyword evidence="1" id="KW-0732">Signal</keyword>